<keyword evidence="4 6" id="KW-1133">Transmembrane helix</keyword>
<name>A0AAD8CM26_ACIOX</name>
<dbReference type="InterPro" id="IPR040399">
    <property type="entry name" value="TMEM35A/B"/>
</dbReference>
<keyword evidence="10" id="KW-1185">Reference proteome</keyword>
<evidence type="ECO:0000256" key="6">
    <source>
        <dbReference type="SAM" id="Phobius"/>
    </source>
</evidence>
<feature type="transmembrane region" description="Helical" evidence="6">
    <location>
        <begin position="85"/>
        <end position="102"/>
    </location>
</feature>
<accession>A0AAD8CM26</accession>
<sequence length="140" mass="15333">MALVFTVIRVLLGLFFTLAGAVKLTDQISEDVYKQLRSQFVQFAEVFPLHDLGVQPDPLLYLQVTGWVELLAGLLLAFGPRLLQTLSNLVLSVIMIGALFTLIKLGEPLSMCTPATVCLGLLLLLILRGNGPRGRRDKAD</sequence>
<reference evidence="8" key="1">
    <citation type="submission" date="2022-02" db="EMBL/GenBank/DDBJ databases">
        <title>Atlantic sturgeon de novo genome assembly.</title>
        <authorList>
            <person name="Stock M."/>
            <person name="Klopp C."/>
            <person name="Guiguen Y."/>
            <person name="Cabau C."/>
            <person name="Parinello H."/>
            <person name="Santidrian Yebra-Pimentel E."/>
            <person name="Kuhl H."/>
            <person name="Dirks R.P."/>
            <person name="Guessner J."/>
            <person name="Wuertz S."/>
            <person name="Du K."/>
            <person name="Schartl M."/>
        </authorList>
    </citation>
    <scope>NUCLEOTIDE SEQUENCE</scope>
    <source>
        <strain evidence="8">STURGEONOMICS-FGT-2020</strain>
        <tissue evidence="8">Whole blood</tissue>
    </source>
</reference>
<evidence type="ECO:0000256" key="7">
    <source>
        <dbReference type="SAM" id="SignalP"/>
    </source>
</evidence>
<feature type="signal peptide" evidence="7">
    <location>
        <begin position="1"/>
        <end position="21"/>
    </location>
</feature>
<comment type="similarity">
    <text evidence="2">Belongs to the DoxX family.</text>
</comment>
<evidence type="ECO:0000256" key="3">
    <source>
        <dbReference type="ARBA" id="ARBA00022692"/>
    </source>
</evidence>
<evidence type="ECO:0000256" key="4">
    <source>
        <dbReference type="ARBA" id="ARBA00022989"/>
    </source>
</evidence>
<dbReference type="InterPro" id="IPR032808">
    <property type="entry name" value="DoxX"/>
</dbReference>
<organism evidence="8 10">
    <name type="scientific">Acipenser oxyrinchus oxyrinchus</name>
    <dbReference type="NCBI Taxonomy" id="40147"/>
    <lineage>
        <taxon>Eukaryota</taxon>
        <taxon>Metazoa</taxon>
        <taxon>Chordata</taxon>
        <taxon>Craniata</taxon>
        <taxon>Vertebrata</taxon>
        <taxon>Euteleostomi</taxon>
        <taxon>Actinopterygii</taxon>
        <taxon>Chondrostei</taxon>
        <taxon>Acipenseriformes</taxon>
        <taxon>Acipenseridae</taxon>
        <taxon>Acipenser</taxon>
    </lineage>
</organism>
<dbReference type="GO" id="GO:0016020">
    <property type="term" value="C:membrane"/>
    <property type="evidence" value="ECO:0007669"/>
    <property type="project" value="UniProtKB-SubCell"/>
</dbReference>
<evidence type="ECO:0000256" key="1">
    <source>
        <dbReference type="ARBA" id="ARBA00004141"/>
    </source>
</evidence>
<evidence type="ECO:0000313" key="10">
    <source>
        <dbReference type="Proteomes" id="UP001230051"/>
    </source>
</evidence>
<keyword evidence="3 6" id="KW-0812">Transmembrane</keyword>
<protein>
    <submittedName>
        <fullName evidence="8">Transmembrane protein 35B-like</fullName>
    </submittedName>
</protein>
<evidence type="ECO:0000256" key="5">
    <source>
        <dbReference type="ARBA" id="ARBA00023136"/>
    </source>
</evidence>
<gene>
    <name evidence="8" type="primary">TMEM35B</name>
    <name evidence="9" type="ORF">AOXY_G25838</name>
    <name evidence="8" type="ORF">AOXY_G30453</name>
</gene>
<keyword evidence="7" id="KW-0732">Signal</keyword>
<comment type="caution">
    <text evidence="8">The sequence shown here is derived from an EMBL/GenBank/DDBJ whole genome shotgun (WGS) entry which is preliminary data.</text>
</comment>
<feature type="transmembrane region" description="Helical" evidence="6">
    <location>
        <begin position="108"/>
        <end position="127"/>
    </location>
</feature>
<dbReference type="Pfam" id="PF07681">
    <property type="entry name" value="DoxX"/>
    <property type="match status" value="1"/>
</dbReference>
<dbReference type="PANTHER" id="PTHR13163">
    <property type="entry name" value="SPINAL CORD EXPRESSION PROTEIN 4"/>
    <property type="match status" value="1"/>
</dbReference>
<proteinExistence type="inferred from homology"/>
<dbReference type="PANTHER" id="PTHR13163:SF2">
    <property type="entry name" value="TRANSMEMBRANE PROTEIN 35B"/>
    <property type="match status" value="1"/>
</dbReference>
<feature type="chain" id="PRO_5042442143" evidence="7">
    <location>
        <begin position="22"/>
        <end position="140"/>
    </location>
</feature>
<keyword evidence="5 6" id="KW-0472">Membrane</keyword>
<dbReference type="Proteomes" id="UP001230051">
    <property type="component" value="Unassembled WGS sequence"/>
</dbReference>
<dbReference type="AlphaFoldDB" id="A0AAD8CM26"/>
<dbReference type="EMBL" id="JAGXEW010000043">
    <property type="protein sequence ID" value="KAK1153110.1"/>
    <property type="molecule type" value="Genomic_DNA"/>
</dbReference>
<feature type="transmembrane region" description="Helical" evidence="6">
    <location>
        <begin position="59"/>
        <end position="78"/>
    </location>
</feature>
<evidence type="ECO:0000256" key="2">
    <source>
        <dbReference type="ARBA" id="ARBA00006679"/>
    </source>
</evidence>
<evidence type="ECO:0000313" key="8">
    <source>
        <dbReference type="EMBL" id="KAK1153110.1"/>
    </source>
</evidence>
<dbReference type="EMBL" id="JAGXEW010000027">
    <property type="protein sequence ID" value="KAK1156783.1"/>
    <property type="molecule type" value="Genomic_DNA"/>
</dbReference>
<comment type="subcellular location">
    <subcellularLocation>
        <location evidence="1">Membrane</location>
        <topology evidence="1">Multi-pass membrane protein</topology>
    </subcellularLocation>
</comment>
<evidence type="ECO:0000313" key="9">
    <source>
        <dbReference type="EMBL" id="KAK1156783.1"/>
    </source>
</evidence>